<dbReference type="EnsemblPlants" id="OPUNC01G10140.1">
    <property type="protein sequence ID" value="OPUNC01G10140.1"/>
    <property type="gene ID" value="OPUNC01G10140"/>
</dbReference>
<protein>
    <submittedName>
        <fullName evidence="1">Uncharacterized protein</fullName>
    </submittedName>
</protein>
<organism evidence="1">
    <name type="scientific">Oryza punctata</name>
    <name type="common">Red rice</name>
    <dbReference type="NCBI Taxonomy" id="4537"/>
    <lineage>
        <taxon>Eukaryota</taxon>
        <taxon>Viridiplantae</taxon>
        <taxon>Streptophyta</taxon>
        <taxon>Embryophyta</taxon>
        <taxon>Tracheophyta</taxon>
        <taxon>Spermatophyta</taxon>
        <taxon>Magnoliopsida</taxon>
        <taxon>Liliopsida</taxon>
        <taxon>Poales</taxon>
        <taxon>Poaceae</taxon>
        <taxon>BOP clade</taxon>
        <taxon>Oryzoideae</taxon>
        <taxon>Oryzeae</taxon>
        <taxon>Oryzinae</taxon>
        <taxon>Oryza</taxon>
    </lineage>
</organism>
<accession>A0A0E0JGQ2</accession>
<reference evidence="1" key="1">
    <citation type="submission" date="2015-04" db="UniProtKB">
        <authorList>
            <consortium name="EnsemblPlants"/>
        </authorList>
    </citation>
    <scope>IDENTIFICATION</scope>
</reference>
<evidence type="ECO:0000313" key="2">
    <source>
        <dbReference type="Proteomes" id="UP000026962"/>
    </source>
</evidence>
<dbReference type="AlphaFoldDB" id="A0A0E0JGQ2"/>
<sequence>MLKDVGKRRYNCGNKPYPYHGLPWTAVARRRGETKQSINRQPMDVAITYQWPFLEGSSMAVVTVTGSQRQSQVCMLRV</sequence>
<evidence type="ECO:0000313" key="1">
    <source>
        <dbReference type="EnsemblPlants" id="OPUNC01G10140.1"/>
    </source>
</evidence>
<keyword evidence="2" id="KW-1185">Reference proteome</keyword>
<dbReference type="HOGENOM" id="CLU_2626202_0_0_1"/>
<dbReference type="Gramene" id="OPUNC01G10140.1">
    <property type="protein sequence ID" value="OPUNC01G10140.1"/>
    <property type="gene ID" value="OPUNC01G10140"/>
</dbReference>
<dbReference type="Proteomes" id="UP000026962">
    <property type="component" value="Chromosome 1"/>
</dbReference>
<name>A0A0E0JGQ2_ORYPU</name>
<reference evidence="1" key="2">
    <citation type="submission" date="2018-05" db="EMBL/GenBank/DDBJ databases">
        <title>OpunRS2 (Oryza punctata Reference Sequence Version 2).</title>
        <authorList>
            <person name="Zhang J."/>
            <person name="Kudrna D."/>
            <person name="Lee S."/>
            <person name="Talag J."/>
            <person name="Welchert J."/>
            <person name="Wing R.A."/>
        </authorList>
    </citation>
    <scope>NUCLEOTIDE SEQUENCE [LARGE SCALE GENOMIC DNA]</scope>
</reference>
<proteinExistence type="predicted"/>